<dbReference type="SMART" id="SM00355">
    <property type="entry name" value="ZnF_C2H2"/>
    <property type="match status" value="7"/>
</dbReference>
<dbReference type="AlphaFoldDB" id="A0AAV6GT87"/>
<dbReference type="PROSITE" id="PS50157">
    <property type="entry name" value="ZINC_FINGER_C2H2_2"/>
    <property type="match status" value="7"/>
</dbReference>
<dbReference type="GO" id="GO:0003700">
    <property type="term" value="F:DNA-binding transcription factor activity"/>
    <property type="evidence" value="ECO:0007669"/>
    <property type="project" value="TreeGrafter"/>
</dbReference>
<keyword evidence="16" id="KW-1185">Reference proteome</keyword>
<dbReference type="InterPro" id="IPR008672">
    <property type="entry name" value="Mad1"/>
</dbReference>
<keyword evidence="9" id="KW-0804">Transcription</keyword>
<dbReference type="Pfam" id="PF00096">
    <property type="entry name" value="zf-C2H2"/>
    <property type="match status" value="5"/>
</dbReference>
<keyword evidence="5 11" id="KW-0863">Zinc-finger</keyword>
<evidence type="ECO:0000256" key="1">
    <source>
        <dbReference type="ARBA" id="ARBA00004123"/>
    </source>
</evidence>
<name>A0AAV6GT87_9TELE</name>
<evidence type="ECO:0000256" key="8">
    <source>
        <dbReference type="ARBA" id="ARBA00023125"/>
    </source>
</evidence>
<dbReference type="FunFam" id="3.30.160.60:FF:000848">
    <property type="entry name" value="Zinc finger protein 35"/>
    <property type="match status" value="1"/>
</dbReference>
<keyword evidence="10" id="KW-0539">Nucleus</keyword>
<dbReference type="PROSITE" id="PS00028">
    <property type="entry name" value="ZINC_FINGER_C2H2_1"/>
    <property type="match status" value="7"/>
</dbReference>
<feature type="domain" description="C2H2-type" evidence="14">
    <location>
        <begin position="489"/>
        <end position="516"/>
    </location>
</feature>
<keyword evidence="8" id="KW-0238">DNA-binding</keyword>
<dbReference type="GO" id="GO:0006357">
    <property type="term" value="P:regulation of transcription by RNA polymerase II"/>
    <property type="evidence" value="ECO:0007669"/>
    <property type="project" value="TreeGrafter"/>
</dbReference>
<dbReference type="GO" id="GO:0005634">
    <property type="term" value="C:nucleus"/>
    <property type="evidence" value="ECO:0007669"/>
    <property type="project" value="UniProtKB-SubCell"/>
</dbReference>
<proteinExistence type="inferred from homology"/>
<feature type="domain" description="C2H2-type" evidence="14">
    <location>
        <begin position="326"/>
        <end position="354"/>
    </location>
</feature>
<dbReference type="GO" id="GO:0000978">
    <property type="term" value="F:RNA polymerase II cis-regulatory region sequence-specific DNA binding"/>
    <property type="evidence" value="ECO:0007669"/>
    <property type="project" value="TreeGrafter"/>
</dbReference>
<feature type="domain" description="C2H2-type" evidence="14">
    <location>
        <begin position="377"/>
        <end position="404"/>
    </location>
</feature>
<dbReference type="EMBL" id="JADWDJ010000007">
    <property type="protein sequence ID" value="KAG5277704.1"/>
    <property type="molecule type" value="Genomic_DNA"/>
</dbReference>
<comment type="caution">
    <text evidence="15">The sequence shown here is derived from an EMBL/GenBank/DDBJ whole genome shotgun (WGS) entry which is preliminary data.</text>
</comment>
<evidence type="ECO:0000256" key="13">
    <source>
        <dbReference type="SAM" id="MobiDB-lite"/>
    </source>
</evidence>
<evidence type="ECO:0000256" key="12">
    <source>
        <dbReference type="SAM" id="Coils"/>
    </source>
</evidence>
<dbReference type="PANTHER" id="PTHR24404:SF114">
    <property type="entry name" value="KLUMPFUSS, ISOFORM B-RELATED"/>
    <property type="match status" value="1"/>
</dbReference>
<evidence type="ECO:0000256" key="7">
    <source>
        <dbReference type="ARBA" id="ARBA00023015"/>
    </source>
</evidence>
<feature type="compositionally biased region" description="Acidic residues" evidence="13">
    <location>
        <begin position="254"/>
        <end position="271"/>
    </location>
</feature>
<dbReference type="GO" id="GO:0042802">
    <property type="term" value="F:identical protein binding"/>
    <property type="evidence" value="ECO:0007669"/>
    <property type="project" value="UniProtKB-ARBA"/>
</dbReference>
<dbReference type="InterPro" id="IPR013087">
    <property type="entry name" value="Znf_C2H2_type"/>
</dbReference>
<dbReference type="GO" id="GO:0007094">
    <property type="term" value="P:mitotic spindle assembly checkpoint signaling"/>
    <property type="evidence" value="ECO:0007669"/>
    <property type="project" value="InterPro"/>
</dbReference>
<feature type="compositionally biased region" description="Polar residues" evidence="13">
    <location>
        <begin position="145"/>
        <end position="165"/>
    </location>
</feature>
<feature type="region of interest" description="Disordered" evidence="13">
    <location>
        <begin position="252"/>
        <end position="291"/>
    </location>
</feature>
<evidence type="ECO:0000256" key="6">
    <source>
        <dbReference type="ARBA" id="ARBA00022833"/>
    </source>
</evidence>
<gene>
    <name evidence="15" type="ORF">AALO_G00090460</name>
</gene>
<evidence type="ECO:0000256" key="3">
    <source>
        <dbReference type="ARBA" id="ARBA00022723"/>
    </source>
</evidence>
<feature type="domain" description="C2H2-type" evidence="14">
    <location>
        <begin position="461"/>
        <end position="488"/>
    </location>
</feature>
<feature type="compositionally biased region" description="Low complexity" evidence="13">
    <location>
        <begin position="274"/>
        <end position="287"/>
    </location>
</feature>
<protein>
    <recommendedName>
        <fullName evidence="14">C2H2-type domain-containing protein</fullName>
    </recommendedName>
</protein>
<dbReference type="FunFam" id="3.30.160.60:FF:000425">
    <property type="entry name" value="PLAG1 like zinc finger 1"/>
    <property type="match status" value="1"/>
</dbReference>
<evidence type="ECO:0000259" key="14">
    <source>
        <dbReference type="PROSITE" id="PS50157"/>
    </source>
</evidence>
<dbReference type="FunFam" id="3.30.160.60:FF:000508">
    <property type="entry name" value="Myeloid zinc finger 1"/>
    <property type="match status" value="1"/>
</dbReference>
<dbReference type="SUPFAM" id="SSF57667">
    <property type="entry name" value="beta-beta-alpha zinc fingers"/>
    <property type="match status" value="4"/>
</dbReference>
<evidence type="ECO:0000256" key="9">
    <source>
        <dbReference type="ARBA" id="ARBA00023163"/>
    </source>
</evidence>
<dbReference type="InterPro" id="IPR050589">
    <property type="entry name" value="Ikaros_C2H2-ZF"/>
</dbReference>
<feature type="domain" description="C2H2-type" evidence="14">
    <location>
        <begin position="405"/>
        <end position="432"/>
    </location>
</feature>
<keyword evidence="7" id="KW-0805">Transcription regulation</keyword>
<keyword evidence="12" id="KW-0175">Coiled coil</keyword>
<comment type="subcellular location">
    <subcellularLocation>
        <location evidence="1">Nucleus</location>
    </subcellularLocation>
</comment>
<feature type="domain" description="C2H2-type" evidence="14">
    <location>
        <begin position="297"/>
        <end position="325"/>
    </location>
</feature>
<dbReference type="Gene3D" id="3.30.160.60">
    <property type="entry name" value="Classic Zinc Finger"/>
    <property type="match status" value="7"/>
</dbReference>
<keyword evidence="4" id="KW-0677">Repeat</keyword>
<dbReference type="InterPro" id="IPR036236">
    <property type="entry name" value="Znf_C2H2_sf"/>
</dbReference>
<dbReference type="FunFam" id="3.30.160.60:FF:000180">
    <property type="entry name" value="Zinc finger protein 689"/>
    <property type="match status" value="1"/>
</dbReference>
<comment type="similarity">
    <text evidence="2">Belongs to the krueppel C2H2-type zinc-finger protein family.</text>
</comment>
<feature type="coiled-coil region" evidence="12">
    <location>
        <begin position="58"/>
        <end position="99"/>
    </location>
</feature>
<dbReference type="Proteomes" id="UP000823561">
    <property type="component" value="Chromosome 7"/>
</dbReference>
<keyword evidence="3" id="KW-0479">Metal-binding</keyword>
<dbReference type="FunFam" id="3.30.160.60:FF:000624">
    <property type="entry name" value="zinc finger protein 697"/>
    <property type="match status" value="1"/>
</dbReference>
<keyword evidence="6" id="KW-0862">Zinc</keyword>
<dbReference type="Pfam" id="PF05557">
    <property type="entry name" value="MAD"/>
    <property type="match status" value="1"/>
</dbReference>
<evidence type="ECO:0000256" key="10">
    <source>
        <dbReference type="ARBA" id="ARBA00023242"/>
    </source>
</evidence>
<evidence type="ECO:0000313" key="15">
    <source>
        <dbReference type="EMBL" id="KAG5277704.1"/>
    </source>
</evidence>
<dbReference type="GO" id="GO:0008270">
    <property type="term" value="F:zinc ion binding"/>
    <property type="evidence" value="ECO:0007669"/>
    <property type="project" value="UniProtKB-KW"/>
</dbReference>
<evidence type="ECO:0000313" key="16">
    <source>
        <dbReference type="Proteomes" id="UP000823561"/>
    </source>
</evidence>
<evidence type="ECO:0000256" key="2">
    <source>
        <dbReference type="ARBA" id="ARBA00006991"/>
    </source>
</evidence>
<organism evidence="15 16">
    <name type="scientific">Alosa alosa</name>
    <name type="common">allis shad</name>
    <dbReference type="NCBI Taxonomy" id="278164"/>
    <lineage>
        <taxon>Eukaryota</taxon>
        <taxon>Metazoa</taxon>
        <taxon>Chordata</taxon>
        <taxon>Craniata</taxon>
        <taxon>Vertebrata</taxon>
        <taxon>Euteleostomi</taxon>
        <taxon>Actinopterygii</taxon>
        <taxon>Neopterygii</taxon>
        <taxon>Teleostei</taxon>
        <taxon>Clupei</taxon>
        <taxon>Clupeiformes</taxon>
        <taxon>Clupeoidei</taxon>
        <taxon>Clupeidae</taxon>
        <taxon>Alosa</taxon>
    </lineage>
</organism>
<sequence>MDLNHKQACLNLKRATQCITRALQHEVDRNQELSMLIYRLENKEAETVRSLTIQVEANKQLKLKIDELQKHLEEKRDSLKQANQTVVSLKKELRVLHQRLQSQPSIRTVQEVNKWPQDGESQIKILPVSSDDEILLISSEGQGGESQIKQIKSPSSPLQSDQQTAADEPLEWSEQMMSPSGQIPQVSSDGEILLVSSHSHTPLEASVSGIKEKHAERADCRVEYTVPSDADIKFEQIQTPMVSSDGQRLLEAPVSEDEDEDEDDEDGDEDGECSHSGKMSSPSPSNSQTEMKKGSHYYCSECGKTFRLLSALQKHHQKIHTEERKHYCFPCGRNFTSNRYLKDHLRAIHTRKRKRPSRLTERIHIEDDKCIYTKKKYHCMQCGKSFTQMGTLKLHQYTHTEEKPYHCMQCGKRFTLKGSLELHQHLHTGERPYQCTQCGKGFIQRENLRVHERIHTGERPFQCPQCGKGFIQKGNLKLHIRTHTGERPFKCTQCGQGFISSSNLKVHQRIHYREEPH</sequence>
<feature type="region of interest" description="Disordered" evidence="13">
    <location>
        <begin position="141"/>
        <end position="169"/>
    </location>
</feature>
<feature type="domain" description="C2H2-type" evidence="14">
    <location>
        <begin position="433"/>
        <end position="460"/>
    </location>
</feature>
<evidence type="ECO:0000256" key="4">
    <source>
        <dbReference type="ARBA" id="ARBA00022737"/>
    </source>
</evidence>
<evidence type="ECO:0000256" key="11">
    <source>
        <dbReference type="PROSITE-ProRule" id="PRU00042"/>
    </source>
</evidence>
<dbReference type="PANTHER" id="PTHR24404">
    <property type="entry name" value="ZINC FINGER PROTEIN"/>
    <property type="match status" value="1"/>
</dbReference>
<reference evidence="15" key="1">
    <citation type="submission" date="2020-10" db="EMBL/GenBank/DDBJ databases">
        <title>Chromosome-scale genome assembly of the Allis shad, Alosa alosa.</title>
        <authorList>
            <person name="Margot Z."/>
            <person name="Christophe K."/>
            <person name="Cabau C."/>
            <person name="Louis A."/>
            <person name="Berthelot C."/>
            <person name="Parey E."/>
            <person name="Roest Crollius H."/>
            <person name="Montfort J."/>
            <person name="Robinson-Rechavi M."/>
            <person name="Bucao C."/>
            <person name="Bouchez O."/>
            <person name="Gislard M."/>
            <person name="Lluch J."/>
            <person name="Milhes M."/>
            <person name="Lampietro C."/>
            <person name="Lopez Roques C."/>
            <person name="Donnadieu C."/>
            <person name="Braasch I."/>
            <person name="Desvignes T."/>
            <person name="Postlethwait J."/>
            <person name="Bobe J."/>
            <person name="Guiguen Y."/>
        </authorList>
    </citation>
    <scope>NUCLEOTIDE SEQUENCE</scope>
    <source>
        <strain evidence="15">M-15738</strain>
        <tissue evidence="15">Blood</tissue>
    </source>
</reference>
<accession>A0AAV6GT87</accession>
<evidence type="ECO:0000256" key="5">
    <source>
        <dbReference type="ARBA" id="ARBA00022771"/>
    </source>
</evidence>